<evidence type="ECO:0000313" key="12">
    <source>
        <dbReference type="EMBL" id="JAS91822.1"/>
    </source>
</evidence>
<dbReference type="SMART" id="SM00184">
    <property type="entry name" value="RING"/>
    <property type="match status" value="1"/>
</dbReference>
<keyword evidence="6" id="KW-0175">Coiled coil</keyword>
<keyword evidence="4 8" id="KW-0863">Zinc-finger</keyword>
<dbReference type="EMBL" id="GECU01015884">
    <property type="protein sequence ID" value="JAS91822.1"/>
    <property type="molecule type" value="Transcribed_RNA"/>
</dbReference>
<dbReference type="SUPFAM" id="SSF57845">
    <property type="entry name" value="B-box zinc-binding domain"/>
    <property type="match status" value="1"/>
</dbReference>
<feature type="compositionally biased region" description="Polar residues" evidence="9">
    <location>
        <begin position="513"/>
        <end position="524"/>
    </location>
</feature>
<reference evidence="12" key="1">
    <citation type="submission" date="2015-11" db="EMBL/GenBank/DDBJ databases">
        <title>De novo transcriptome assembly of four potential Pierce s Disease insect vectors from Arizona vineyards.</title>
        <authorList>
            <person name="Tassone E.E."/>
        </authorList>
    </citation>
    <scope>NUCLEOTIDE SEQUENCE</scope>
</reference>
<evidence type="ECO:0000256" key="6">
    <source>
        <dbReference type="ARBA" id="ARBA00023054"/>
    </source>
</evidence>
<evidence type="ECO:0000256" key="7">
    <source>
        <dbReference type="ARBA" id="ARBA00023242"/>
    </source>
</evidence>
<evidence type="ECO:0000256" key="9">
    <source>
        <dbReference type="SAM" id="MobiDB-lite"/>
    </source>
</evidence>
<keyword evidence="3" id="KW-0677">Repeat</keyword>
<dbReference type="Pfam" id="PF00643">
    <property type="entry name" value="zf-B_box"/>
    <property type="match status" value="2"/>
</dbReference>
<keyword evidence="7" id="KW-0539">Nucleus</keyword>
<dbReference type="Gene3D" id="4.10.830.40">
    <property type="match status" value="1"/>
</dbReference>
<feature type="region of interest" description="Disordered" evidence="9">
    <location>
        <begin position="436"/>
        <end position="526"/>
    </location>
</feature>
<feature type="region of interest" description="Disordered" evidence="9">
    <location>
        <begin position="544"/>
        <end position="683"/>
    </location>
</feature>
<feature type="region of interest" description="Disordered" evidence="9">
    <location>
        <begin position="27"/>
        <end position="57"/>
    </location>
</feature>
<dbReference type="FunFam" id="3.30.160.60:FF:000074">
    <property type="entry name" value="Tripartite motif containing 66"/>
    <property type="match status" value="1"/>
</dbReference>
<dbReference type="PANTHER" id="PTHR25462">
    <property type="entry name" value="BONUS, ISOFORM C-RELATED"/>
    <property type="match status" value="1"/>
</dbReference>
<keyword evidence="2" id="KW-0479">Metal-binding</keyword>
<dbReference type="CDD" id="cd19805">
    <property type="entry name" value="Bbox1_TIF1"/>
    <property type="match status" value="1"/>
</dbReference>
<dbReference type="CDD" id="cd19775">
    <property type="entry name" value="Bbox2_TIF1_C-VI"/>
    <property type="match status" value="1"/>
</dbReference>
<evidence type="ECO:0000256" key="4">
    <source>
        <dbReference type="ARBA" id="ARBA00022771"/>
    </source>
</evidence>
<evidence type="ECO:0008006" key="13">
    <source>
        <dbReference type="Google" id="ProtNLM"/>
    </source>
</evidence>
<dbReference type="InterPro" id="IPR003649">
    <property type="entry name" value="Bbox_C"/>
</dbReference>
<dbReference type="PANTHER" id="PTHR25462:SF304">
    <property type="entry name" value="BONUS, ISOFORM C"/>
    <property type="match status" value="1"/>
</dbReference>
<feature type="domain" description="RING-type" evidence="10">
    <location>
        <begin position="67"/>
        <end position="123"/>
    </location>
</feature>
<dbReference type="Gene3D" id="3.30.160.60">
    <property type="entry name" value="Classic Zinc Finger"/>
    <property type="match status" value="1"/>
</dbReference>
<feature type="compositionally biased region" description="Polar residues" evidence="9">
    <location>
        <begin position="34"/>
        <end position="55"/>
    </location>
</feature>
<evidence type="ECO:0000256" key="5">
    <source>
        <dbReference type="ARBA" id="ARBA00022833"/>
    </source>
</evidence>
<dbReference type="Gene3D" id="3.30.40.10">
    <property type="entry name" value="Zinc/RING finger domain, C3HC4 (zinc finger)"/>
    <property type="match status" value="1"/>
</dbReference>
<accession>A0A1B6IY34</accession>
<comment type="subcellular location">
    <subcellularLocation>
        <location evidence="1">Nucleus</location>
    </subcellularLocation>
</comment>
<dbReference type="PROSITE" id="PS50119">
    <property type="entry name" value="ZF_BBOX"/>
    <property type="match status" value="2"/>
</dbReference>
<proteinExistence type="predicted"/>
<feature type="compositionally biased region" description="Polar residues" evidence="9">
    <location>
        <begin position="658"/>
        <end position="670"/>
    </location>
</feature>
<evidence type="ECO:0000256" key="3">
    <source>
        <dbReference type="ARBA" id="ARBA00022737"/>
    </source>
</evidence>
<dbReference type="PROSITE" id="PS50089">
    <property type="entry name" value="ZF_RING_2"/>
    <property type="match status" value="1"/>
</dbReference>
<evidence type="ECO:0000256" key="1">
    <source>
        <dbReference type="ARBA" id="ARBA00004123"/>
    </source>
</evidence>
<feature type="domain" description="B box-type" evidence="11">
    <location>
        <begin position="155"/>
        <end position="201"/>
    </location>
</feature>
<dbReference type="AlphaFoldDB" id="A0A1B6IY34"/>
<dbReference type="GO" id="GO:0008270">
    <property type="term" value="F:zinc ion binding"/>
    <property type="evidence" value="ECO:0007669"/>
    <property type="project" value="UniProtKB-KW"/>
</dbReference>
<dbReference type="GO" id="GO:0061630">
    <property type="term" value="F:ubiquitin protein ligase activity"/>
    <property type="evidence" value="ECO:0007669"/>
    <property type="project" value="TreeGrafter"/>
</dbReference>
<feature type="non-terminal residue" evidence="12">
    <location>
        <position position="683"/>
    </location>
</feature>
<name>A0A1B6IY34_9HEMI</name>
<dbReference type="SMART" id="SM00336">
    <property type="entry name" value="BBOX"/>
    <property type="match status" value="2"/>
</dbReference>
<dbReference type="InterPro" id="IPR047153">
    <property type="entry name" value="TRIM45/56/19-like"/>
</dbReference>
<evidence type="ECO:0000256" key="8">
    <source>
        <dbReference type="PROSITE-ProRule" id="PRU00024"/>
    </source>
</evidence>
<keyword evidence="5" id="KW-0862">Zinc</keyword>
<organism evidence="12">
    <name type="scientific">Homalodisca liturata</name>
    <dbReference type="NCBI Taxonomy" id="320908"/>
    <lineage>
        <taxon>Eukaryota</taxon>
        <taxon>Metazoa</taxon>
        <taxon>Ecdysozoa</taxon>
        <taxon>Arthropoda</taxon>
        <taxon>Hexapoda</taxon>
        <taxon>Insecta</taxon>
        <taxon>Pterygota</taxon>
        <taxon>Neoptera</taxon>
        <taxon>Paraneoptera</taxon>
        <taxon>Hemiptera</taxon>
        <taxon>Auchenorrhyncha</taxon>
        <taxon>Membracoidea</taxon>
        <taxon>Cicadellidae</taxon>
        <taxon>Cicadellinae</taxon>
        <taxon>Proconiini</taxon>
        <taxon>Homalodisca</taxon>
    </lineage>
</organism>
<dbReference type="InterPro" id="IPR001841">
    <property type="entry name" value="Znf_RING"/>
</dbReference>
<evidence type="ECO:0000256" key="2">
    <source>
        <dbReference type="ARBA" id="ARBA00022723"/>
    </source>
</evidence>
<gene>
    <name evidence="12" type="ORF">g.29010</name>
</gene>
<protein>
    <recommendedName>
        <fullName evidence="13">B box-type domain-containing protein</fullName>
    </recommendedName>
</protein>
<sequence length="683" mass="74197">MDQPNVTPPQEPPANTAILPVAGIKTEVNIDEGGNTNSLPVDNSEEVTPSPTTGDEQPLNPWLTVKCIFCHTTLSPSEEPKLLECLHAACGNCITAKINEHVSGDPELAGDGNGGSAVCPLCHVICRATNIIENHFLVESLPAVSEGDGSDSSKLTELKCGSCPDTAATSWCVECAEFICDGCVQAHQRLKITKEHTIKPKEEGEPDNQAPAAGPHHKSLFCSVHRQEKLSLFCETCDRLTCRDCQLSDHRDHKYKFINEIAAETRNMISGLLSEVSYKRVLLKSAMKVIDDRQNLIIEKKKQLVKEITQMVVKLTNTINARGKQLVVRLNEVCDGKQKTLNEKKLALEQLSALTDHCIDFVNMALSRGSDMALLFSKTNLTTHLQRIKSRRADIPNPEIPVRINLALDKVPDLIKVASTIGSIIVDGRMYPPPTNNNYGNGGGSNGSANAAAPPAPRHYTSPPGPPPYHNRVSPLQGLAQMPTQLQQRAVHRGNHQPVIKSQPSGTVHHAHQQVTSSTHPYNNSHHEANLRGLLAHHSYHHQNGYRATSPQASVAGPSMPLYRMAGTGTGQLPPPLPPHTASQRYVHGYTQQQPTGGGIQWHIPQQPPAQYGSPSPVHKPLPQVHAPPDDSYKITLKQPTPPAVVDQKPVLTHPPFVSSSVPKTPSPHTQAKAADDAEKSLD</sequence>
<dbReference type="GO" id="GO:0005634">
    <property type="term" value="C:nucleus"/>
    <property type="evidence" value="ECO:0007669"/>
    <property type="project" value="UniProtKB-SubCell"/>
</dbReference>
<feature type="compositionally biased region" description="Basic and acidic residues" evidence="9">
    <location>
        <begin position="674"/>
        <end position="683"/>
    </location>
</feature>
<dbReference type="SMART" id="SM00502">
    <property type="entry name" value="BBC"/>
    <property type="match status" value="1"/>
</dbReference>
<dbReference type="InterPro" id="IPR000315">
    <property type="entry name" value="Znf_B-box"/>
</dbReference>
<evidence type="ECO:0000259" key="10">
    <source>
        <dbReference type="PROSITE" id="PS50089"/>
    </source>
</evidence>
<dbReference type="SUPFAM" id="SSF57850">
    <property type="entry name" value="RING/U-box"/>
    <property type="match status" value="1"/>
</dbReference>
<dbReference type="InterPro" id="IPR013083">
    <property type="entry name" value="Znf_RING/FYVE/PHD"/>
</dbReference>
<evidence type="ECO:0000259" key="11">
    <source>
        <dbReference type="PROSITE" id="PS50119"/>
    </source>
</evidence>
<feature type="domain" description="B box-type" evidence="11">
    <location>
        <begin position="217"/>
        <end position="258"/>
    </location>
</feature>